<evidence type="ECO:0000313" key="3">
    <source>
        <dbReference type="Proteomes" id="UP000015105"/>
    </source>
</evidence>
<accession>A0A453PG03</accession>
<dbReference type="AlphaFoldDB" id="A0A453PG03"/>
<reference evidence="2" key="4">
    <citation type="submission" date="2019-03" db="UniProtKB">
        <authorList>
            <consortium name="EnsemblPlants"/>
        </authorList>
    </citation>
    <scope>IDENTIFICATION</scope>
</reference>
<feature type="region of interest" description="Disordered" evidence="1">
    <location>
        <begin position="31"/>
        <end position="79"/>
    </location>
</feature>
<dbReference type="Proteomes" id="UP000015105">
    <property type="component" value="Chromosome 6D"/>
</dbReference>
<organism evidence="2 3">
    <name type="scientific">Aegilops tauschii subsp. strangulata</name>
    <name type="common">Goatgrass</name>
    <dbReference type="NCBI Taxonomy" id="200361"/>
    <lineage>
        <taxon>Eukaryota</taxon>
        <taxon>Viridiplantae</taxon>
        <taxon>Streptophyta</taxon>
        <taxon>Embryophyta</taxon>
        <taxon>Tracheophyta</taxon>
        <taxon>Spermatophyta</taxon>
        <taxon>Magnoliopsida</taxon>
        <taxon>Liliopsida</taxon>
        <taxon>Poales</taxon>
        <taxon>Poaceae</taxon>
        <taxon>BOP clade</taxon>
        <taxon>Pooideae</taxon>
        <taxon>Triticodae</taxon>
        <taxon>Triticeae</taxon>
        <taxon>Triticinae</taxon>
        <taxon>Aegilops</taxon>
    </lineage>
</organism>
<feature type="compositionally biased region" description="Polar residues" evidence="1">
    <location>
        <begin position="1"/>
        <end position="10"/>
    </location>
</feature>
<dbReference type="EnsemblPlants" id="AET6Gv20719700.16">
    <property type="protein sequence ID" value="AET6Gv20719700.16"/>
    <property type="gene ID" value="AET6Gv20719700"/>
</dbReference>
<evidence type="ECO:0000313" key="2">
    <source>
        <dbReference type="EnsemblPlants" id="AET6Gv20719700.16"/>
    </source>
</evidence>
<sequence length="79" mass="8474">YWENNNNTGSPHHPTHLVPLTSPCFVCATTAREPARRSRGAIPPPPPATPSPEAAGGTGPRRPPRSPTRFVLPPFLADE</sequence>
<proteinExistence type="predicted"/>
<keyword evidence="3" id="KW-1185">Reference proteome</keyword>
<feature type="region of interest" description="Disordered" evidence="1">
    <location>
        <begin position="1"/>
        <end position="20"/>
    </location>
</feature>
<reference evidence="2" key="5">
    <citation type="journal article" date="2021" name="G3 (Bethesda)">
        <title>Aegilops tauschii genome assembly Aet v5.0 features greater sequence contiguity and improved annotation.</title>
        <authorList>
            <person name="Wang L."/>
            <person name="Zhu T."/>
            <person name="Rodriguez J.C."/>
            <person name="Deal K.R."/>
            <person name="Dubcovsky J."/>
            <person name="McGuire P.E."/>
            <person name="Lux T."/>
            <person name="Spannagl M."/>
            <person name="Mayer K.F.X."/>
            <person name="Baldrich P."/>
            <person name="Meyers B.C."/>
            <person name="Huo N."/>
            <person name="Gu Y.Q."/>
            <person name="Zhou H."/>
            <person name="Devos K.M."/>
            <person name="Bennetzen J.L."/>
            <person name="Unver T."/>
            <person name="Budak H."/>
            <person name="Gulick P.J."/>
            <person name="Galiba G."/>
            <person name="Kalapos B."/>
            <person name="Nelson D.R."/>
            <person name="Li P."/>
            <person name="You F.M."/>
            <person name="Luo M.C."/>
            <person name="Dvorak J."/>
        </authorList>
    </citation>
    <scope>NUCLEOTIDE SEQUENCE [LARGE SCALE GENOMIC DNA]</scope>
    <source>
        <strain evidence="2">cv. AL8/78</strain>
    </source>
</reference>
<evidence type="ECO:0000256" key="1">
    <source>
        <dbReference type="SAM" id="MobiDB-lite"/>
    </source>
</evidence>
<reference evidence="3" key="1">
    <citation type="journal article" date="2014" name="Science">
        <title>Ancient hybridizations among the ancestral genomes of bread wheat.</title>
        <authorList>
            <consortium name="International Wheat Genome Sequencing Consortium,"/>
            <person name="Marcussen T."/>
            <person name="Sandve S.R."/>
            <person name="Heier L."/>
            <person name="Spannagl M."/>
            <person name="Pfeifer M."/>
            <person name="Jakobsen K.S."/>
            <person name="Wulff B.B."/>
            <person name="Steuernagel B."/>
            <person name="Mayer K.F."/>
            <person name="Olsen O.A."/>
        </authorList>
    </citation>
    <scope>NUCLEOTIDE SEQUENCE [LARGE SCALE GENOMIC DNA]</scope>
    <source>
        <strain evidence="3">cv. AL8/78</strain>
    </source>
</reference>
<protein>
    <submittedName>
        <fullName evidence="2">Uncharacterized protein</fullName>
    </submittedName>
</protein>
<name>A0A453PG03_AEGTS</name>
<dbReference type="Gramene" id="AET6Gv20719700.16">
    <property type="protein sequence ID" value="AET6Gv20719700.16"/>
    <property type="gene ID" value="AET6Gv20719700"/>
</dbReference>
<reference evidence="2" key="3">
    <citation type="journal article" date="2017" name="Nature">
        <title>Genome sequence of the progenitor of the wheat D genome Aegilops tauschii.</title>
        <authorList>
            <person name="Luo M.C."/>
            <person name="Gu Y.Q."/>
            <person name="Puiu D."/>
            <person name="Wang H."/>
            <person name="Twardziok S.O."/>
            <person name="Deal K.R."/>
            <person name="Huo N."/>
            <person name="Zhu T."/>
            <person name="Wang L."/>
            <person name="Wang Y."/>
            <person name="McGuire P.E."/>
            <person name="Liu S."/>
            <person name="Long H."/>
            <person name="Ramasamy R.K."/>
            <person name="Rodriguez J.C."/>
            <person name="Van S.L."/>
            <person name="Yuan L."/>
            <person name="Wang Z."/>
            <person name="Xia Z."/>
            <person name="Xiao L."/>
            <person name="Anderson O.D."/>
            <person name="Ouyang S."/>
            <person name="Liang Y."/>
            <person name="Zimin A.V."/>
            <person name="Pertea G."/>
            <person name="Qi P."/>
            <person name="Bennetzen J.L."/>
            <person name="Dai X."/>
            <person name="Dawson M.W."/>
            <person name="Muller H.G."/>
            <person name="Kugler K."/>
            <person name="Rivarola-Duarte L."/>
            <person name="Spannagl M."/>
            <person name="Mayer K.F.X."/>
            <person name="Lu F.H."/>
            <person name="Bevan M.W."/>
            <person name="Leroy P."/>
            <person name="Li P."/>
            <person name="You F.M."/>
            <person name="Sun Q."/>
            <person name="Liu Z."/>
            <person name="Lyons E."/>
            <person name="Wicker T."/>
            <person name="Salzberg S.L."/>
            <person name="Devos K.M."/>
            <person name="Dvorak J."/>
        </authorList>
    </citation>
    <scope>NUCLEOTIDE SEQUENCE [LARGE SCALE GENOMIC DNA]</scope>
    <source>
        <strain evidence="2">cv. AL8/78</strain>
    </source>
</reference>
<reference evidence="3" key="2">
    <citation type="journal article" date="2017" name="Nat. Plants">
        <title>The Aegilops tauschii genome reveals multiple impacts of transposons.</title>
        <authorList>
            <person name="Zhao G."/>
            <person name="Zou C."/>
            <person name="Li K."/>
            <person name="Wang K."/>
            <person name="Li T."/>
            <person name="Gao L."/>
            <person name="Zhang X."/>
            <person name="Wang H."/>
            <person name="Yang Z."/>
            <person name="Liu X."/>
            <person name="Jiang W."/>
            <person name="Mao L."/>
            <person name="Kong X."/>
            <person name="Jiao Y."/>
            <person name="Jia J."/>
        </authorList>
    </citation>
    <scope>NUCLEOTIDE SEQUENCE [LARGE SCALE GENOMIC DNA]</scope>
    <source>
        <strain evidence="3">cv. AL8/78</strain>
    </source>
</reference>